<protein>
    <submittedName>
        <fullName evidence="1">Uncharacterized protein</fullName>
    </submittedName>
</protein>
<keyword evidence="2" id="KW-1185">Reference proteome</keyword>
<dbReference type="EMBL" id="JAULSW010000008">
    <property type="protein sequence ID" value="KAK3372227.1"/>
    <property type="molecule type" value="Genomic_DNA"/>
</dbReference>
<reference evidence="1" key="1">
    <citation type="journal article" date="2023" name="Mol. Phylogenet. Evol.">
        <title>Genome-scale phylogeny and comparative genomics of the fungal order Sordariales.</title>
        <authorList>
            <person name="Hensen N."/>
            <person name="Bonometti L."/>
            <person name="Westerberg I."/>
            <person name="Brannstrom I.O."/>
            <person name="Guillou S."/>
            <person name="Cros-Aarteil S."/>
            <person name="Calhoun S."/>
            <person name="Haridas S."/>
            <person name="Kuo A."/>
            <person name="Mondo S."/>
            <person name="Pangilinan J."/>
            <person name="Riley R."/>
            <person name="LaButti K."/>
            <person name="Andreopoulos B."/>
            <person name="Lipzen A."/>
            <person name="Chen C."/>
            <person name="Yan M."/>
            <person name="Daum C."/>
            <person name="Ng V."/>
            <person name="Clum A."/>
            <person name="Steindorff A."/>
            <person name="Ohm R.A."/>
            <person name="Martin F."/>
            <person name="Silar P."/>
            <person name="Natvig D.O."/>
            <person name="Lalanne C."/>
            <person name="Gautier V."/>
            <person name="Ament-Velasquez S.L."/>
            <person name="Kruys A."/>
            <person name="Hutchinson M.I."/>
            <person name="Powell A.J."/>
            <person name="Barry K."/>
            <person name="Miller A.N."/>
            <person name="Grigoriev I.V."/>
            <person name="Debuchy R."/>
            <person name="Gladieux P."/>
            <person name="Hiltunen Thoren M."/>
            <person name="Johannesson H."/>
        </authorList>
    </citation>
    <scope>NUCLEOTIDE SEQUENCE</scope>
    <source>
        <strain evidence="1">CBS 232.78</strain>
    </source>
</reference>
<dbReference type="Proteomes" id="UP001285441">
    <property type="component" value="Unassembled WGS sequence"/>
</dbReference>
<proteinExistence type="predicted"/>
<comment type="caution">
    <text evidence="1">The sequence shown here is derived from an EMBL/GenBank/DDBJ whole genome shotgun (WGS) entry which is preliminary data.</text>
</comment>
<evidence type="ECO:0000313" key="2">
    <source>
        <dbReference type="Proteomes" id="UP001285441"/>
    </source>
</evidence>
<reference evidence="1" key="2">
    <citation type="submission" date="2023-06" db="EMBL/GenBank/DDBJ databases">
        <authorList>
            <consortium name="Lawrence Berkeley National Laboratory"/>
            <person name="Haridas S."/>
            <person name="Hensen N."/>
            <person name="Bonometti L."/>
            <person name="Westerberg I."/>
            <person name="Brannstrom I.O."/>
            <person name="Guillou S."/>
            <person name="Cros-Aarteil S."/>
            <person name="Calhoun S."/>
            <person name="Kuo A."/>
            <person name="Mondo S."/>
            <person name="Pangilinan J."/>
            <person name="Riley R."/>
            <person name="LaButti K."/>
            <person name="Andreopoulos B."/>
            <person name="Lipzen A."/>
            <person name="Chen C."/>
            <person name="Yanf M."/>
            <person name="Daum C."/>
            <person name="Ng V."/>
            <person name="Clum A."/>
            <person name="Steindorff A."/>
            <person name="Ohm R."/>
            <person name="Martin F."/>
            <person name="Silar P."/>
            <person name="Natvig D."/>
            <person name="Lalanne C."/>
            <person name="Gautier V."/>
            <person name="Ament-velasquez S.L."/>
            <person name="Kruys A."/>
            <person name="Hutchinson M.I."/>
            <person name="Powell A.J."/>
            <person name="Barry K."/>
            <person name="Miller A.N."/>
            <person name="Grigoriev I.V."/>
            <person name="Debuchy R."/>
            <person name="Gladieux P."/>
            <person name="Thoren M.H."/>
            <person name="Johannesson H."/>
        </authorList>
    </citation>
    <scope>NUCLEOTIDE SEQUENCE</scope>
    <source>
        <strain evidence="1">CBS 232.78</strain>
    </source>
</reference>
<name>A0AAE0K9X4_9PEZI</name>
<accession>A0AAE0K9X4</accession>
<organism evidence="1 2">
    <name type="scientific">Podospora didyma</name>
    <dbReference type="NCBI Taxonomy" id="330526"/>
    <lineage>
        <taxon>Eukaryota</taxon>
        <taxon>Fungi</taxon>
        <taxon>Dikarya</taxon>
        <taxon>Ascomycota</taxon>
        <taxon>Pezizomycotina</taxon>
        <taxon>Sordariomycetes</taxon>
        <taxon>Sordariomycetidae</taxon>
        <taxon>Sordariales</taxon>
        <taxon>Podosporaceae</taxon>
        <taxon>Podospora</taxon>
    </lineage>
</organism>
<sequence>MVDMEWPTHTSPLLPPWSSSRVGFTLPNSSMFPSPWNWLANGRYPSWPPAHVALPARHLLTACGSLAFGWCVRHLHPIRQFSTSYPGVFLAQDAELPRNPRSFPGILLMSFTGRTRQLLHRVSDGVNRHPVETPTNPYSTEIYGSLSSVSLASGSFPIAYSGYNFLCAVRRAMGLGLSCNANCITVGSVLNLYPVLPSLRLCLGTLQWRASYLVVTLSRQTSFSQESESTANQCVRLQSKAM</sequence>
<evidence type="ECO:0000313" key="1">
    <source>
        <dbReference type="EMBL" id="KAK3372227.1"/>
    </source>
</evidence>
<gene>
    <name evidence="1" type="ORF">B0H63DRAFT_290471</name>
</gene>
<dbReference type="AlphaFoldDB" id="A0AAE0K9X4"/>